<sequence>MGMFDVFTGTKRPPDDTPVRAPGQVYDSILAINRPTAPFVIRDGRPDGVDLIAEWRIVDARWFEIFAKAGLSKTFRVLMQLDPERSEVRAVDQEWEVEWRAGVPSLHAAASGFRGQKTSVQFGTAYAFTEQLEFGQVYNYRFNSGELKKPIQEAVAASGWTYRGVTFGKL</sequence>
<comment type="caution">
    <text evidence="1">The sequence shown here is derived from an EMBL/GenBank/DDBJ whole genome shotgun (WGS) entry which is preliminary data.</text>
</comment>
<accession>A0ABT4N3M3</accession>
<evidence type="ECO:0000313" key="1">
    <source>
        <dbReference type="EMBL" id="MCZ4553838.1"/>
    </source>
</evidence>
<organism evidence="1 2">
    <name type="scientific">Gordonia rubripertincta</name>
    <name type="common">Rhodococcus corallinus</name>
    <dbReference type="NCBI Taxonomy" id="36822"/>
    <lineage>
        <taxon>Bacteria</taxon>
        <taxon>Bacillati</taxon>
        <taxon>Actinomycetota</taxon>
        <taxon>Actinomycetes</taxon>
        <taxon>Mycobacteriales</taxon>
        <taxon>Gordoniaceae</taxon>
        <taxon>Gordonia</taxon>
    </lineage>
</organism>
<proteinExistence type="predicted"/>
<evidence type="ECO:0000313" key="2">
    <source>
        <dbReference type="Proteomes" id="UP001067235"/>
    </source>
</evidence>
<reference evidence="1" key="1">
    <citation type="submission" date="2022-12" db="EMBL/GenBank/DDBJ databases">
        <authorList>
            <person name="Krivoruchko A.V."/>
            <person name="Elkin A."/>
        </authorList>
    </citation>
    <scope>NUCLEOTIDE SEQUENCE</scope>
    <source>
        <strain evidence="1">IEGM 1388</strain>
    </source>
</reference>
<name>A0ABT4N3M3_GORRU</name>
<protein>
    <submittedName>
        <fullName evidence="1">Uncharacterized protein</fullName>
    </submittedName>
</protein>
<dbReference type="Proteomes" id="UP001067235">
    <property type="component" value="Unassembled WGS sequence"/>
</dbReference>
<dbReference type="EMBL" id="JAPWIE010000013">
    <property type="protein sequence ID" value="MCZ4553838.1"/>
    <property type="molecule type" value="Genomic_DNA"/>
</dbReference>
<dbReference type="RefSeq" id="WP_301574536.1">
    <property type="nucleotide sequence ID" value="NZ_JAPWIE010000013.1"/>
</dbReference>
<gene>
    <name evidence="1" type="ORF">O4213_27875</name>
</gene>
<keyword evidence="2" id="KW-1185">Reference proteome</keyword>